<dbReference type="EMBL" id="LXQA010536459">
    <property type="protein sequence ID" value="MCI57870.1"/>
    <property type="molecule type" value="Genomic_DNA"/>
</dbReference>
<feature type="non-terminal residue" evidence="1">
    <location>
        <position position="58"/>
    </location>
</feature>
<dbReference type="PANTHER" id="PTHR35317">
    <property type="entry name" value="OS04G0629600 PROTEIN"/>
    <property type="match status" value="1"/>
</dbReference>
<evidence type="ECO:0000313" key="2">
    <source>
        <dbReference type="Proteomes" id="UP000265520"/>
    </source>
</evidence>
<protein>
    <submittedName>
        <fullName evidence="1">Gag-pol polyprotein</fullName>
    </submittedName>
</protein>
<keyword evidence="2" id="KW-1185">Reference proteome</keyword>
<dbReference type="Proteomes" id="UP000265520">
    <property type="component" value="Unassembled WGS sequence"/>
</dbReference>
<reference evidence="1 2" key="1">
    <citation type="journal article" date="2018" name="Front. Plant Sci.">
        <title>Red Clover (Trifolium pratense) and Zigzag Clover (T. medium) - A Picture of Genomic Similarities and Differences.</title>
        <authorList>
            <person name="Dluhosova J."/>
            <person name="Istvanek J."/>
            <person name="Nedelnik J."/>
            <person name="Repkova J."/>
        </authorList>
    </citation>
    <scope>NUCLEOTIDE SEQUENCE [LARGE SCALE GENOMIC DNA]</scope>
    <source>
        <strain evidence="2">cv. 10/8</strain>
        <tissue evidence="1">Leaf</tissue>
    </source>
</reference>
<comment type="caution">
    <text evidence="1">The sequence shown here is derived from an EMBL/GenBank/DDBJ whole genome shotgun (WGS) entry which is preliminary data.</text>
</comment>
<accession>A0A392TCC3</accession>
<organism evidence="1 2">
    <name type="scientific">Trifolium medium</name>
    <dbReference type="NCBI Taxonomy" id="97028"/>
    <lineage>
        <taxon>Eukaryota</taxon>
        <taxon>Viridiplantae</taxon>
        <taxon>Streptophyta</taxon>
        <taxon>Embryophyta</taxon>
        <taxon>Tracheophyta</taxon>
        <taxon>Spermatophyta</taxon>
        <taxon>Magnoliopsida</taxon>
        <taxon>eudicotyledons</taxon>
        <taxon>Gunneridae</taxon>
        <taxon>Pentapetalae</taxon>
        <taxon>rosids</taxon>
        <taxon>fabids</taxon>
        <taxon>Fabales</taxon>
        <taxon>Fabaceae</taxon>
        <taxon>Papilionoideae</taxon>
        <taxon>50 kb inversion clade</taxon>
        <taxon>NPAAA clade</taxon>
        <taxon>Hologalegina</taxon>
        <taxon>IRL clade</taxon>
        <taxon>Trifolieae</taxon>
        <taxon>Trifolium</taxon>
    </lineage>
</organism>
<evidence type="ECO:0000313" key="1">
    <source>
        <dbReference type="EMBL" id="MCI57870.1"/>
    </source>
</evidence>
<dbReference type="PANTHER" id="PTHR35317:SF23">
    <property type="entry name" value="OS04G0629600 PROTEIN"/>
    <property type="match status" value="1"/>
</dbReference>
<proteinExistence type="predicted"/>
<dbReference type="AlphaFoldDB" id="A0A392TCC3"/>
<sequence>MLTRKFENLTMKEDESIHDFYLTVMDYANSFDILGEKMNDEKLVWKIPRSLTKKFDMK</sequence>
<name>A0A392TCC3_9FABA</name>
<dbReference type="Pfam" id="PF14223">
    <property type="entry name" value="Retrotran_gag_2"/>
    <property type="match status" value="1"/>
</dbReference>